<dbReference type="Proteomes" id="UP000071392">
    <property type="component" value="Unassembled WGS sequence"/>
</dbReference>
<evidence type="ECO:0000256" key="3">
    <source>
        <dbReference type="ARBA" id="ARBA00022630"/>
    </source>
</evidence>
<dbReference type="STRING" id="1548208.AXK12_04660"/>
<keyword evidence="6 10" id="KW-0274">FAD</keyword>
<dbReference type="PIRSF" id="PIRSF006268">
    <property type="entry name" value="ApbE"/>
    <property type="match status" value="1"/>
</dbReference>
<comment type="catalytic activity">
    <reaction evidence="9 10">
        <text>L-threonyl-[protein] + FAD = FMN-L-threonyl-[protein] + AMP + H(+)</text>
        <dbReference type="Rhea" id="RHEA:36847"/>
        <dbReference type="Rhea" id="RHEA-COMP:11060"/>
        <dbReference type="Rhea" id="RHEA-COMP:11061"/>
        <dbReference type="ChEBI" id="CHEBI:15378"/>
        <dbReference type="ChEBI" id="CHEBI:30013"/>
        <dbReference type="ChEBI" id="CHEBI:57692"/>
        <dbReference type="ChEBI" id="CHEBI:74257"/>
        <dbReference type="ChEBI" id="CHEBI:456215"/>
        <dbReference type="EC" id="2.7.1.180"/>
    </reaction>
</comment>
<keyword evidence="13" id="KW-1185">Reference proteome</keyword>
<accession>A0A139SN51</accession>
<dbReference type="AlphaFoldDB" id="A0A139SN51"/>
<dbReference type="OrthoDB" id="9778595at2"/>
<reference evidence="12 13" key="1">
    <citation type="submission" date="2016-02" db="EMBL/GenBank/DDBJ databases">
        <authorList>
            <person name="Wen L."/>
            <person name="He K."/>
            <person name="Yang H."/>
        </authorList>
    </citation>
    <scope>NUCLEOTIDE SEQUENCE [LARGE SCALE GENOMIC DNA]</scope>
    <source>
        <strain evidence="12 13">CV41</strain>
    </source>
</reference>
<evidence type="ECO:0000256" key="7">
    <source>
        <dbReference type="ARBA" id="ARBA00022842"/>
    </source>
</evidence>
<dbReference type="InterPro" id="IPR003374">
    <property type="entry name" value="ApbE-like_sf"/>
</dbReference>
<sequence length="392" mass="42727">MTFDLSGAPAALDETQPRRVLLPTELPPSLDFGGGHSFRPVHTLTGATMGTYWRARIVERATAHADDAAQANAILIKTFDEVVSRMSPWEPESDLACFARTPPGEWLSLAPETAHVLARALEVAALTDGAYSPALGEVTELLGFGPGDPAARHSIDSPAVRAARARADYRRLELDTARRTVRQRPSHGDCASTNSPLHIDLCSIAKGYAVDLASERLHAAGWHHHFIEIGGEARGRGCKPDGQPWWCYLETPTASDTEKTAQSEVPRSVAGLCELAVATSGNAHHHFEDEVSGKRIGHILRLDDFEERKTANERSHHTRIGSTHDALHSVTVFAPTCMEADAWATALYALGPERGLPLAEAQQLAARWLYLEQAPRPTLREAATTQFQRLVD</sequence>
<dbReference type="RefSeq" id="WP_068711714.1">
    <property type="nucleotide sequence ID" value="NZ_LSZP01000033.1"/>
</dbReference>
<feature type="binding site" evidence="11">
    <location>
        <position position="341"/>
    </location>
    <ligand>
        <name>Mg(2+)</name>
        <dbReference type="ChEBI" id="CHEBI:18420"/>
    </ligand>
</feature>
<comment type="cofactor">
    <cofactor evidence="11">
        <name>Mg(2+)</name>
        <dbReference type="ChEBI" id="CHEBI:18420"/>
    </cofactor>
    <cofactor evidence="11">
        <name>Mn(2+)</name>
        <dbReference type="ChEBI" id="CHEBI:29035"/>
    </cofactor>
    <text evidence="11">Magnesium. Can also use manganese.</text>
</comment>
<evidence type="ECO:0000313" key="12">
    <source>
        <dbReference type="EMBL" id="KXU35977.1"/>
    </source>
</evidence>
<feature type="binding site" evidence="11">
    <location>
        <position position="345"/>
    </location>
    <ligand>
        <name>Mg(2+)</name>
        <dbReference type="ChEBI" id="CHEBI:18420"/>
    </ligand>
</feature>
<keyword evidence="3 10" id="KW-0285">Flavoprotein</keyword>
<evidence type="ECO:0000256" key="9">
    <source>
        <dbReference type="ARBA" id="ARBA00048540"/>
    </source>
</evidence>
<comment type="similarity">
    <text evidence="10">Belongs to the ApbE family.</text>
</comment>
<dbReference type="InterPro" id="IPR024932">
    <property type="entry name" value="ApbE"/>
</dbReference>
<keyword evidence="7 10" id="KW-0460">Magnesium</keyword>
<keyword evidence="5 10" id="KW-0479">Metal-binding</keyword>
<evidence type="ECO:0000313" key="13">
    <source>
        <dbReference type="Proteomes" id="UP000071392"/>
    </source>
</evidence>
<dbReference type="PANTHER" id="PTHR30040:SF2">
    <property type="entry name" value="FAD:PROTEIN FMN TRANSFERASE"/>
    <property type="match status" value="1"/>
</dbReference>
<dbReference type="Gene3D" id="3.10.520.10">
    <property type="entry name" value="ApbE-like domains"/>
    <property type="match status" value="1"/>
</dbReference>
<name>A0A139SN51_9BACT</name>
<evidence type="ECO:0000256" key="4">
    <source>
        <dbReference type="ARBA" id="ARBA00022679"/>
    </source>
</evidence>
<dbReference type="EC" id="2.7.1.180" evidence="1 10"/>
<dbReference type="PANTHER" id="PTHR30040">
    <property type="entry name" value="THIAMINE BIOSYNTHESIS LIPOPROTEIN APBE"/>
    <property type="match status" value="1"/>
</dbReference>
<comment type="caution">
    <text evidence="12">The sequence shown here is derived from an EMBL/GenBank/DDBJ whole genome shotgun (WGS) entry which is preliminary data.</text>
</comment>
<evidence type="ECO:0000256" key="10">
    <source>
        <dbReference type="PIRNR" id="PIRNR006268"/>
    </source>
</evidence>
<evidence type="ECO:0000256" key="11">
    <source>
        <dbReference type="PIRSR" id="PIRSR006268-2"/>
    </source>
</evidence>
<evidence type="ECO:0000256" key="1">
    <source>
        <dbReference type="ARBA" id="ARBA00011955"/>
    </source>
</evidence>
<gene>
    <name evidence="12" type="ORF">AXK12_04660</name>
</gene>
<evidence type="ECO:0000256" key="5">
    <source>
        <dbReference type="ARBA" id="ARBA00022723"/>
    </source>
</evidence>
<keyword evidence="4 10" id="KW-0808">Transferase</keyword>
<protein>
    <recommendedName>
        <fullName evidence="2 10">FAD:protein FMN transferase</fullName>
        <ecNumber evidence="1 10">2.7.1.180</ecNumber>
    </recommendedName>
    <alternativeName>
        <fullName evidence="8 10">Flavin transferase</fullName>
    </alternativeName>
</protein>
<dbReference type="EMBL" id="LSZP01000033">
    <property type="protein sequence ID" value="KXU35977.1"/>
    <property type="molecule type" value="Genomic_DNA"/>
</dbReference>
<organism evidence="12 13">
    <name type="scientific">Cephaloticoccus capnophilus</name>
    <dbReference type="NCBI Taxonomy" id="1548208"/>
    <lineage>
        <taxon>Bacteria</taxon>
        <taxon>Pseudomonadati</taxon>
        <taxon>Verrucomicrobiota</taxon>
        <taxon>Opitutia</taxon>
        <taxon>Opitutales</taxon>
        <taxon>Opitutaceae</taxon>
        <taxon>Cephaloticoccus</taxon>
    </lineage>
</organism>
<feature type="binding site" evidence="11">
    <location>
        <position position="203"/>
    </location>
    <ligand>
        <name>Mg(2+)</name>
        <dbReference type="ChEBI" id="CHEBI:18420"/>
    </ligand>
</feature>
<dbReference type="GO" id="GO:0046872">
    <property type="term" value="F:metal ion binding"/>
    <property type="evidence" value="ECO:0007669"/>
    <property type="project" value="UniProtKB-UniRule"/>
</dbReference>
<dbReference type="GO" id="GO:0016740">
    <property type="term" value="F:transferase activity"/>
    <property type="evidence" value="ECO:0007669"/>
    <property type="project" value="UniProtKB-UniRule"/>
</dbReference>
<dbReference type="SUPFAM" id="SSF143631">
    <property type="entry name" value="ApbE-like"/>
    <property type="match status" value="1"/>
</dbReference>
<evidence type="ECO:0000256" key="6">
    <source>
        <dbReference type="ARBA" id="ARBA00022827"/>
    </source>
</evidence>
<evidence type="ECO:0000256" key="2">
    <source>
        <dbReference type="ARBA" id="ARBA00016337"/>
    </source>
</evidence>
<evidence type="ECO:0000256" key="8">
    <source>
        <dbReference type="ARBA" id="ARBA00031306"/>
    </source>
</evidence>
<proteinExistence type="inferred from homology"/>
<dbReference type="Pfam" id="PF02424">
    <property type="entry name" value="ApbE"/>
    <property type="match status" value="1"/>
</dbReference>